<dbReference type="EMBL" id="KV925279">
    <property type="protein sequence ID" value="PIO36446.1"/>
    <property type="molecule type" value="Genomic_DNA"/>
</dbReference>
<proteinExistence type="predicted"/>
<keyword evidence="3" id="KW-1185">Reference proteome</keyword>
<evidence type="ECO:0000256" key="1">
    <source>
        <dbReference type="SAM" id="MobiDB-lite"/>
    </source>
</evidence>
<dbReference type="AlphaFoldDB" id="A0A2G9S8G6"/>
<evidence type="ECO:0000313" key="3">
    <source>
        <dbReference type="Proteomes" id="UP000228934"/>
    </source>
</evidence>
<feature type="region of interest" description="Disordered" evidence="1">
    <location>
        <begin position="1"/>
        <end position="21"/>
    </location>
</feature>
<organism evidence="2 3">
    <name type="scientific">Aquarana catesbeiana</name>
    <name type="common">American bullfrog</name>
    <name type="synonym">Rana catesbeiana</name>
    <dbReference type="NCBI Taxonomy" id="8400"/>
    <lineage>
        <taxon>Eukaryota</taxon>
        <taxon>Metazoa</taxon>
        <taxon>Chordata</taxon>
        <taxon>Craniata</taxon>
        <taxon>Vertebrata</taxon>
        <taxon>Euteleostomi</taxon>
        <taxon>Amphibia</taxon>
        <taxon>Batrachia</taxon>
        <taxon>Anura</taxon>
        <taxon>Neobatrachia</taxon>
        <taxon>Ranoidea</taxon>
        <taxon>Ranidae</taxon>
        <taxon>Aquarana</taxon>
    </lineage>
</organism>
<name>A0A2G9S8G6_AQUCT</name>
<reference evidence="3" key="1">
    <citation type="journal article" date="2017" name="Nat. Commun.">
        <title>The North American bullfrog draft genome provides insight into hormonal regulation of long noncoding RNA.</title>
        <authorList>
            <person name="Hammond S.A."/>
            <person name="Warren R.L."/>
            <person name="Vandervalk B.P."/>
            <person name="Kucuk E."/>
            <person name="Khan H."/>
            <person name="Gibb E.A."/>
            <person name="Pandoh P."/>
            <person name="Kirk H."/>
            <person name="Zhao Y."/>
            <person name="Jones M."/>
            <person name="Mungall A.J."/>
            <person name="Coope R."/>
            <person name="Pleasance S."/>
            <person name="Moore R.A."/>
            <person name="Holt R.A."/>
            <person name="Round J.M."/>
            <person name="Ohora S."/>
            <person name="Walle B.V."/>
            <person name="Veldhoen N."/>
            <person name="Helbing C.C."/>
            <person name="Birol I."/>
        </authorList>
    </citation>
    <scope>NUCLEOTIDE SEQUENCE [LARGE SCALE GENOMIC DNA]</scope>
</reference>
<dbReference type="Proteomes" id="UP000228934">
    <property type="component" value="Unassembled WGS sequence"/>
</dbReference>
<sequence length="48" mass="5116">MQETYLISLPTQRSLGRGGRGDPVALGGPAMFLEGWGRSCQPVSDPIL</sequence>
<gene>
    <name evidence="2" type="ORF">AB205_0167360</name>
</gene>
<evidence type="ECO:0000313" key="2">
    <source>
        <dbReference type="EMBL" id="PIO36446.1"/>
    </source>
</evidence>
<feature type="compositionally biased region" description="Polar residues" evidence="1">
    <location>
        <begin position="1"/>
        <end position="14"/>
    </location>
</feature>
<protein>
    <submittedName>
        <fullName evidence="2">Uncharacterized protein</fullName>
    </submittedName>
</protein>
<accession>A0A2G9S8G6</accession>